<dbReference type="SUPFAM" id="SSF103473">
    <property type="entry name" value="MFS general substrate transporter"/>
    <property type="match status" value="1"/>
</dbReference>
<evidence type="ECO:0000313" key="7">
    <source>
        <dbReference type="Proteomes" id="UP001596091"/>
    </source>
</evidence>
<dbReference type="PANTHER" id="PTHR43129">
    <property type="entry name" value="FOSMIDOMYCIN RESISTANCE PROTEIN"/>
    <property type="match status" value="1"/>
</dbReference>
<feature type="transmembrane region" description="Helical" evidence="4">
    <location>
        <begin position="383"/>
        <end position="405"/>
    </location>
</feature>
<feature type="transmembrane region" description="Helical" evidence="4">
    <location>
        <begin position="297"/>
        <end position="316"/>
    </location>
</feature>
<accession>A0ABW1EB15</accession>
<dbReference type="InterPro" id="IPR020846">
    <property type="entry name" value="MFS_dom"/>
</dbReference>
<feature type="transmembrane region" description="Helical" evidence="4">
    <location>
        <begin position="116"/>
        <end position="132"/>
    </location>
</feature>
<protein>
    <submittedName>
        <fullName evidence="6">MFS transporter</fullName>
    </submittedName>
</protein>
<feature type="transmembrane region" description="Helical" evidence="4">
    <location>
        <begin position="56"/>
        <end position="77"/>
    </location>
</feature>
<feature type="transmembrane region" description="Helical" evidence="4">
    <location>
        <begin position="266"/>
        <end position="285"/>
    </location>
</feature>
<dbReference type="CDD" id="cd17478">
    <property type="entry name" value="MFS_FsR"/>
    <property type="match status" value="1"/>
</dbReference>
<dbReference type="PANTHER" id="PTHR43129:SF1">
    <property type="entry name" value="FOSMIDOMYCIN RESISTANCE PROTEIN"/>
    <property type="match status" value="1"/>
</dbReference>
<reference evidence="7" key="1">
    <citation type="journal article" date="2019" name="Int. J. Syst. Evol. Microbiol.">
        <title>The Global Catalogue of Microorganisms (GCM) 10K type strain sequencing project: providing services to taxonomists for standard genome sequencing and annotation.</title>
        <authorList>
            <consortium name="The Broad Institute Genomics Platform"/>
            <consortium name="The Broad Institute Genome Sequencing Center for Infectious Disease"/>
            <person name="Wu L."/>
            <person name="Ma J."/>
        </authorList>
    </citation>
    <scope>NUCLEOTIDE SEQUENCE [LARGE SCALE GENOMIC DNA]</scope>
    <source>
        <strain evidence="7">JCM 4087</strain>
    </source>
</reference>
<dbReference type="InterPro" id="IPR011701">
    <property type="entry name" value="MFS"/>
</dbReference>
<sequence length="413" mass="44689">MTSPAVTVQEVKALQPATSPEQTLLRVLAAASFCHLVNDMVQSLLPSMYPILKSGFHLNFSQIGLMTLVFQLTASILQPFIGHFTDRRPLPYSLPIGMTISLGGLVLLAYAPTFNTLLVAAALFGIGSAVFHPESSRVARMASGGKHGFAQSFFQVGGNTGSAIGPLLAAFLILPIGQRGSLWFAVALVTGIAVLLWISRWYKNRLEHLRNRPAVHSEAHHGLPRGKVLGALFVLMLLVFSKYFYIASLTSYYTFYLISRFHVSVASSQIHLFLLFGAIAAGTFIGGPVGDRIGRKYVIWCSILGVLPFTLMLPYANLFWTSILSVVIGVVIASAFSAILVYAQELVPDRIGMISGMFFGFAFGMGGIGAAVLGRIADATSIVYVYHLCAYLPAIGLLTGFLPNIEPQRKKIK</sequence>
<feature type="transmembrane region" description="Helical" evidence="4">
    <location>
        <begin position="354"/>
        <end position="377"/>
    </location>
</feature>
<comment type="caution">
    <text evidence="6">The sequence shown here is derived from an EMBL/GenBank/DDBJ whole genome shotgun (WGS) entry which is preliminary data.</text>
</comment>
<evidence type="ECO:0000256" key="3">
    <source>
        <dbReference type="ARBA" id="ARBA00023136"/>
    </source>
</evidence>
<evidence type="ECO:0000256" key="4">
    <source>
        <dbReference type="SAM" id="Phobius"/>
    </source>
</evidence>
<evidence type="ECO:0000313" key="6">
    <source>
        <dbReference type="EMBL" id="MFC5861170.1"/>
    </source>
</evidence>
<feature type="transmembrane region" description="Helical" evidence="4">
    <location>
        <begin position="322"/>
        <end position="342"/>
    </location>
</feature>
<keyword evidence="3 4" id="KW-0472">Membrane</keyword>
<feature type="transmembrane region" description="Helical" evidence="4">
    <location>
        <begin position="228"/>
        <end position="246"/>
    </location>
</feature>
<keyword evidence="2 4" id="KW-1133">Transmembrane helix</keyword>
<keyword evidence="1 4" id="KW-0812">Transmembrane</keyword>
<dbReference type="EMBL" id="JBHSPH010000001">
    <property type="protein sequence ID" value="MFC5861170.1"/>
    <property type="molecule type" value="Genomic_DNA"/>
</dbReference>
<dbReference type="RefSeq" id="WP_263334271.1">
    <property type="nucleotide sequence ID" value="NZ_JAGSYH010000002.1"/>
</dbReference>
<organism evidence="6 7">
    <name type="scientific">Acidicapsa dinghuensis</name>
    <dbReference type="NCBI Taxonomy" id="2218256"/>
    <lineage>
        <taxon>Bacteria</taxon>
        <taxon>Pseudomonadati</taxon>
        <taxon>Acidobacteriota</taxon>
        <taxon>Terriglobia</taxon>
        <taxon>Terriglobales</taxon>
        <taxon>Acidobacteriaceae</taxon>
        <taxon>Acidicapsa</taxon>
    </lineage>
</organism>
<feature type="transmembrane region" description="Helical" evidence="4">
    <location>
        <begin position="89"/>
        <end position="110"/>
    </location>
</feature>
<dbReference type="PROSITE" id="PS50850">
    <property type="entry name" value="MFS"/>
    <property type="match status" value="1"/>
</dbReference>
<evidence type="ECO:0000256" key="1">
    <source>
        <dbReference type="ARBA" id="ARBA00022692"/>
    </source>
</evidence>
<feature type="transmembrane region" description="Helical" evidence="4">
    <location>
        <begin position="182"/>
        <end position="202"/>
    </location>
</feature>
<dbReference type="Pfam" id="PF07690">
    <property type="entry name" value="MFS_1"/>
    <property type="match status" value="1"/>
</dbReference>
<evidence type="ECO:0000256" key="2">
    <source>
        <dbReference type="ARBA" id="ARBA00022989"/>
    </source>
</evidence>
<gene>
    <name evidence="6" type="ORF">ACFPT7_02570</name>
</gene>
<proteinExistence type="predicted"/>
<feature type="domain" description="Major facilitator superfamily (MFS) profile" evidence="5">
    <location>
        <begin position="27"/>
        <end position="408"/>
    </location>
</feature>
<keyword evidence="7" id="KW-1185">Reference proteome</keyword>
<dbReference type="Gene3D" id="1.20.1250.20">
    <property type="entry name" value="MFS general substrate transporter like domains"/>
    <property type="match status" value="2"/>
</dbReference>
<name>A0ABW1EB15_9BACT</name>
<feature type="transmembrane region" description="Helical" evidence="4">
    <location>
        <begin position="153"/>
        <end position="176"/>
    </location>
</feature>
<dbReference type="Proteomes" id="UP001596091">
    <property type="component" value="Unassembled WGS sequence"/>
</dbReference>
<dbReference type="InterPro" id="IPR036259">
    <property type="entry name" value="MFS_trans_sf"/>
</dbReference>
<evidence type="ECO:0000259" key="5">
    <source>
        <dbReference type="PROSITE" id="PS50850"/>
    </source>
</evidence>